<reference evidence="3 4" key="1">
    <citation type="submission" date="2019-02" db="EMBL/GenBank/DDBJ databases">
        <title>Deep-cultivation of Planctomycetes and their phenomic and genomic characterization uncovers novel biology.</title>
        <authorList>
            <person name="Wiegand S."/>
            <person name="Jogler M."/>
            <person name="Boedeker C."/>
            <person name="Pinto D."/>
            <person name="Vollmers J."/>
            <person name="Rivas-Marin E."/>
            <person name="Kohn T."/>
            <person name="Peeters S.H."/>
            <person name="Heuer A."/>
            <person name="Rast P."/>
            <person name="Oberbeckmann S."/>
            <person name="Bunk B."/>
            <person name="Jeske O."/>
            <person name="Meyerdierks A."/>
            <person name="Storesund J.E."/>
            <person name="Kallscheuer N."/>
            <person name="Luecker S."/>
            <person name="Lage O.M."/>
            <person name="Pohl T."/>
            <person name="Merkel B.J."/>
            <person name="Hornburger P."/>
            <person name="Mueller R.-W."/>
            <person name="Bruemmer F."/>
            <person name="Labrenz M."/>
            <person name="Spormann A.M."/>
            <person name="Op den Camp H."/>
            <person name="Overmann J."/>
            <person name="Amann R."/>
            <person name="Jetten M.S.M."/>
            <person name="Mascher T."/>
            <person name="Medema M.H."/>
            <person name="Devos D.P."/>
            <person name="Kaster A.-K."/>
            <person name="Ovreas L."/>
            <person name="Rohde M."/>
            <person name="Galperin M.Y."/>
            <person name="Jogler C."/>
        </authorList>
    </citation>
    <scope>NUCLEOTIDE SEQUENCE [LARGE SCALE GENOMIC DNA]</scope>
    <source>
        <strain evidence="3 4">SV_7m_r</strain>
    </source>
</reference>
<evidence type="ECO:0000256" key="1">
    <source>
        <dbReference type="ARBA" id="ARBA00022729"/>
    </source>
</evidence>
<proteinExistence type="predicted"/>
<dbReference type="PROSITE" id="PS51677">
    <property type="entry name" value="NODB"/>
    <property type="match status" value="1"/>
</dbReference>
<keyword evidence="4" id="KW-1185">Reference proteome</keyword>
<dbReference type="AlphaFoldDB" id="A0A517SXD8"/>
<organism evidence="3 4">
    <name type="scientific">Stieleria bergensis</name>
    <dbReference type="NCBI Taxonomy" id="2528025"/>
    <lineage>
        <taxon>Bacteria</taxon>
        <taxon>Pseudomonadati</taxon>
        <taxon>Planctomycetota</taxon>
        <taxon>Planctomycetia</taxon>
        <taxon>Pirellulales</taxon>
        <taxon>Pirellulaceae</taxon>
        <taxon>Stieleria</taxon>
    </lineage>
</organism>
<dbReference type="InterPro" id="IPR011330">
    <property type="entry name" value="Glyco_hydro/deAcase_b/a-brl"/>
</dbReference>
<evidence type="ECO:0000259" key="2">
    <source>
        <dbReference type="PROSITE" id="PS51677"/>
    </source>
</evidence>
<protein>
    <submittedName>
        <fullName evidence="3">Polysaccharide deacetylase</fullName>
    </submittedName>
</protein>
<evidence type="ECO:0000313" key="4">
    <source>
        <dbReference type="Proteomes" id="UP000315003"/>
    </source>
</evidence>
<name>A0A517SXD8_9BACT</name>
<gene>
    <name evidence="3" type="ORF">SV7mr_33340</name>
</gene>
<dbReference type="Gene3D" id="3.20.20.370">
    <property type="entry name" value="Glycoside hydrolase/deacetylase"/>
    <property type="match status" value="1"/>
</dbReference>
<dbReference type="Pfam" id="PF01522">
    <property type="entry name" value="Polysacc_deac_1"/>
    <property type="match status" value="1"/>
</dbReference>
<dbReference type="SUPFAM" id="SSF88713">
    <property type="entry name" value="Glycoside hydrolase/deacetylase"/>
    <property type="match status" value="1"/>
</dbReference>
<evidence type="ECO:0000313" key="3">
    <source>
        <dbReference type="EMBL" id="QDT60807.1"/>
    </source>
</evidence>
<dbReference type="Proteomes" id="UP000315003">
    <property type="component" value="Chromosome"/>
</dbReference>
<dbReference type="InterPro" id="IPR002509">
    <property type="entry name" value="NODB_dom"/>
</dbReference>
<sequence>MISLTFDDALVEHLEIAAPILDAYQLSGTFYVHLAANQFFQRRSDWSALADRGHELGGHTIFHPAVSSKNWVSSGIAIDDYSLDRMRHELTVANDYLTSIDGFTERSFAYPCSNPSVGKEGYVRRMLPALGLQRTRVAGWVDRMGIDFGATKQRYQDLVSQLYFAARSGGITLADTAPPATAMDRFLLVSAAVNGDGLEPMCEFIERSLASDGWAILQFHGVGGGHAMNCPQDDFAQLIDWIASRYAESVVTIRDGVKRLQRDGTRLRHLSVR</sequence>
<feature type="domain" description="NodB homology" evidence="2">
    <location>
        <begin position="1"/>
        <end position="201"/>
    </location>
</feature>
<dbReference type="PANTHER" id="PTHR34216:SF11">
    <property type="entry name" value="CHITOOLIGOSACCHARIDE DEACETYLASE"/>
    <property type="match status" value="1"/>
</dbReference>
<accession>A0A517SXD8</accession>
<dbReference type="GO" id="GO:0016810">
    <property type="term" value="F:hydrolase activity, acting on carbon-nitrogen (but not peptide) bonds"/>
    <property type="evidence" value="ECO:0007669"/>
    <property type="project" value="InterPro"/>
</dbReference>
<keyword evidence="1" id="KW-0732">Signal</keyword>
<dbReference type="EMBL" id="CP036272">
    <property type="protein sequence ID" value="QDT60807.1"/>
    <property type="molecule type" value="Genomic_DNA"/>
</dbReference>
<dbReference type="InterPro" id="IPR051398">
    <property type="entry name" value="Polysacch_Deacetylase"/>
</dbReference>
<dbReference type="GO" id="GO:0005975">
    <property type="term" value="P:carbohydrate metabolic process"/>
    <property type="evidence" value="ECO:0007669"/>
    <property type="project" value="InterPro"/>
</dbReference>
<dbReference type="OrthoDB" id="9784220at2"/>
<dbReference type="RefSeq" id="WP_145274046.1">
    <property type="nucleotide sequence ID" value="NZ_CP036272.1"/>
</dbReference>
<dbReference type="PANTHER" id="PTHR34216">
    <property type="match status" value="1"/>
</dbReference>